<keyword evidence="2" id="KW-0238">DNA-binding</keyword>
<dbReference type="RefSeq" id="WP_183572274.1">
    <property type="nucleotide sequence ID" value="NZ_JACHOP010000022.1"/>
</dbReference>
<evidence type="ECO:0000256" key="1">
    <source>
        <dbReference type="ARBA" id="ARBA00023015"/>
    </source>
</evidence>
<dbReference type="GO" id="GO:0003677">
    <property type="term" value="F:DNA binding"/>
    <property type="evidence" value="ECO:0007669"/>
    <property type="project" value="UniProtKB-KW"/>
</dbReference>
<dbReference type="CDD" id="cd00093">
    <property type="entry name" value="HTH_XRE"/>
    <property type="match status" value="1"/>
</dbReference>
<organism evidence="5 6">
    <name type="scientific">Methylorubrum rhodinum</name>
    <dbReference type="NCBI Taxonomy" id="29428"/>
    <lineage>
        <taxon>Bacteria</taxon>
        <taxon>Pseudomonadati</taxon>
        <taxon>Pseudomonadota</taxon>
        <taxon>Alphaproteobacteria</taxon>
        <taxon>Hyphomicrobiales</taxon>
        <taxon>Methylobacteriaceae</taxon>
        <taxon>Methylorubrum</taxon>
    </lineage>
</organism>
<keyword evidence="1" id="KW-0805">Transcription regulation</keyword>
<comment type="caution">
    <text evidence="5">The sequence shown here is derived from an EMBL/GenBank/DDBJ whole genome shotgun (WGS) entry which is preliminary data.</text>
</comment>
<dbReference type="PANTHER" id="PTHR36511:SF4">
    <property type="entry name" value="ANTITOXIN MQSA"/>
    <property type="match status" value="1"/>
</dbReference>
<dbReference type="Proteomes" id="UP000583454">
    <property type="component" value="Unassembled WGS sequence"/>
</dbReference>
<dbReference type="Gene3D" id="1.10.260.40">
    <property type="entry name" value="lambda repressor-like DNA-binding domains"/>
    <property type="match status" value="1"/>
</dbReference>
<dbReference type="InterPro" id="IPR010982">
    <property type="entry name" value="Lambda_DNA-bd_dom_sf"/>
</dbReference>
<dbReference type="EMBL" id="JACHOP010000022">
    <property type="protein sequence ID" value="MBB5759330.1"/>
    <property type="molecule type" value="Genomic_DNA"/>
</dbReference>
<dbReference type="SMART" id="SM00530">
    <property type="entry name" value="HTH_XRE"/>
    <property type="match status" value="1"/>
</dbReference>
<proteinExistence type="predicted"/>
<protein>
    <submittedName>
        <fullName evidence="5">Putative transcriptional regulator</fullName>
    </submittedName>
</protein>
<evidence type="ECO:0000256" key="3">
    <source>
        <dbReference type="ARBA" id="ARBA00023163"/>
    </source>
</evidence>
<dbReference type="AlphaFoldDB" id="A0A840ZPR5"/>
<dbReference type="SUPFAM" id="SSF47413">
    <property type="entry name" value="lambda repressor-like DNA-binding domains"/>
    <property type="match status" value="1"/>
</dbReference>
<evidence type="ECO:0000313" key="6">
    <source>
        <dbReference type="Proteomes" id="UP000583454"/>
    </source>
</evidence>
<feature type="domain" description="HTH cro/C1-type" evidence="4">
    <location>
        <begin position="36"/>
        <end position="89"/>
    </location>
</feature>
<keyword evidence="3" id="KW-0804">Transcription</keyword>
<name>A0A840ZPR5_9HYPH</name>
<reference evidence="5 6" key="1">
    <citation type="submission" date="2020-08" db="EMBL/GenBank/DDBJ databases">
        <title>Genomic Encyclopedia of Type Strains, Phase IV (KMG-IV): sequencing the most valuable type-strain genomes for metagenomic binning, comparative biology and taxonomic classification.</title>
        <authorList>
            <person name="Goeker M."/>
        </authorList>
    </citation>
    <scope>NUCLEOTIDE SEQUENCE [LARGE SCALE GENOMIC DNA]</scope>
    <source>
        <strain evidence="5 6">DSM 2163</strain>
    </source>
</reference>
<dbReference type="InterPro" id="IPR052359">
    <property type="entry name" value="HTH-type_reg/antitoxin"/>
</dbReference>
<sequence length="98" mass="10656">MTKLGERLLKSAKEARAIARGEAEPARSFTPPSIDVAAIRARTGLSQARFAQRFGLSPSAIRDWEQQRRTPDPAARTLLMVIDKEPDAVVRALADGSA</sequence>
<gene>
    <name evidence="5" type="ORF">HNR00_004064</name>
</gene>
<evidence type="ECO:0000256" key="2">
    <source>
        <dbReference type="ARBA" id="ARBA00023125"/>
    </source>
</evidence>
<dbReference type="InterPro" id="IPR001387">
    <property type="entry name" value="Cro/C1-type_HTH"/>
</dbReference>
<evidence type="ECO:0000313" key="5">
    <source>
        <dbReference type="EMBL" id="MBB5759330.1"/>
    </source>
</evidence>
<accession>A0A840ZPR5</accession>
<dbReference type="PROSITE" id="PS50943">
    <property type="entry name" value="HTH_CROC1"/>
    <property type="match status" value="1"/>
</dbReference>
<dbReference type="PANTHER" id="PTHR36511">
    <property type="entry name" value="MERR FAMILY BACTERIAL REGULATORY PROTEIN"/>
    <property type="match status" value="1"/>
</dbReference>
<dbReference type="Pfam" id="PF01381">
    <property type="entry name" value="HTH_3"/>
    <property type="match status" value="1"/>
</dbReference>
<evidence type="ECO:0000259" key="4">
    <source>
        <dbReference type="PROSITE" id="PS50943"/>
    </source>
</evidence>
<keyword evidence="6" id="KW-1185">Reference proteome</keyword>